<dbReference type="RefSeq" id="XP_027199558.1">
    <property type="nucleotide sequence ID" value="XM_027343757.1"/>
</dbReference>
<evidence type="ECO:0000256" key="1">
    <source>
        <dbReference type="ARBA" id="ARBA00004123"/>
    </source>
</evidence>
<dbReference type="Proteomes" id="UP000515146">
    <property type="component" value="Unplaced"/>
</dbReference>
<organism evidence="6 7">
    <name type="scientific">Dermatophagoides pteronyssinus</name>
    <name type="common">European house dust mite</name>
    <dbReference type="NCBI Taxonomy" id="6956"/>
    <lineage>
        <taxon>Eukaryota</taxon>
        <taxon>Metazoa</taxon>
        <taxon>Ecdysozoa</taxon>
        <taxon>Arthropoda</taxon>
        <taxon>Chelicerata</taxon>
        <taxon>Arachnida</taxon>
        <taxon>Acari</taxon>
        <taxon>Acariformes</taxon>
        <taxon>Sarcoptiformes</taxon>
        <taxon>Astigmata</taxon>
        <taxon>Psoroptidia</taxon>
        <taxon>Analgoidea</taxon>
        <taxon>Pyroglyphidae</taxon>
        <taxon>Dermatophagoidinae</taxon>
        <taxon>Dermatophagoides</taxon>
    </lineage>
</organism>
<gene>
    <name evidence="7" type="primary">LOC113793695</name>
</gene>
<evidence type="ECO:0000256" key="4">
    <source>
        <dbReference type="ARBA" id="ARBA00023242"/>
    </source>
</evidence>
<dbReference type="InterPro" id="IPR029404">
    <property type="entry name" value="CDIN1"/>
</dbReference>
<evidence type="ECO:0000313" key="7">
    <source>
        <dbReference type="RefSeq" id="XP_027199558.1"/>
    </source>
</evidence>
<evidence type="ECO:0000256" key="5">
    <source>
        <dbReference type="ARBA" id="ARBA00023480"/>
    </source>
</evidence>
<keyword evidence="6" id="KW-1185">Reference proteome</keyword>
<keyword evidence="4" id="KW-0539">Nucleus</keyword>
<dbReference type="KEGG" id="dpte:113793695"/>
<dbReference type="Pfam" id="PF14811">
    <property type="entry name" value="TPD"/>
    <property type="match status" value="2"/>
</dbReference>
<accession>A0A6P6Y236</accession>
<dbReference type="OrthoDB" id="6496392at2759"/>
<dbReference type="GO" id="GO:0005737">
    <property type="term" value="C:cytoplasm"/>
    <property type="evidence" value="ECO:0007669"/>
    <property type="project" value="UniProtKB-SubCell"/>
</dbReference>
<dbReference type="PANTHER" id="PTHR31661">
    <property type="entry name" value="SIMILAR TO CDNA SEQUENCE BC052040"/>
    <property type="match status" value="1"/>
</dbReference>
<dbReference type="AlphaFoldDB" id="A0A6P6Y236"/>
<protein>
    <recommendedName>
        <fullName evidence="5">CDAN1-interacting nuclease 1</fullName>
    </recommendedName>
</protein>
<comment type="subcellular location">
    <subcellularLocation>
        <location evidence="2">Cytoplasm</location>
    </subcellularLocation>
    <subcellularLocation>
        <location evidence="1">Nucleus</location>
    </subcellularLocation>
</comment>
<dbReference type="PANTHER" id="PTHR31661:SF1">
    <property type="entry name" value="CDAN1-INTERACTING NUCLEASE 1"/>
    <property type="match status" value="1"/>
</dbReference>
<dbReference type="OMA" id="YNSICEE"/>
<proteinExistence type="predicted"/>
<dbReference type="FunCoup" id="A0A6P6Y236">
    <property type="interactions" value="979"/>
</dbReference>
<dbReference type="InParanoid" id="A0A6P6Y236"/>
<sequence>MKKSLFDSIIDDLKSLTEKNGVNQMKIIIDAICDKYSLDFSLVYSLVSYEFRREFPNKYSNTKANMQQILQEWKDTTNETLSILELAQKYNVSAYSLMRFIVNQISPNKEIAKQWLKNPNDCDNGRLAYEIMEINLYDMMDGIFTQQMRLNVGLSFELEIRDYLQKNKISFLCEQQLRDRNYDVTPDFCLNLPLILVRSNNKTDDSNDNNIRLFRTNQLDQIKQQSIDDDKQIILITWIECKAMFASIECHVDYYERQYQSYINRFGNGIVLYKHGLIDDALPTEFTRNLVIIQQMPAFVPEI</sequence>
<dbReference type="GO" id="GO:0005634">
    <property type="term" value="C:nucleus"/>
    <property type="evidence" value="ECO:0007669"/>
    <property type="project" value="UniProtKB-SubCell"/>
</dbReference>
<reference evidence="7" key="1">
    <citation type="submission" date="2025-08" db="UniProtKB">
        <authorList>
            <consortium name="RefSeq"/>
        </authorList>
    </citation>
    <scope>IDENTIFICATION</scope>
    <source>
        <strain evidence="7">Airmid</strain>
    </source>
</reference>
<evidence type="ECO:0000256" key="2">
    <source>
        <dbReference type="ARBA" id="ARBA00004496"/>
    </source>
</evidence>
<keyword evidence="3" id="KW-0963">Cytoplasm</keyword>
<evidence type="ECO:0000313" key="6">
    <source>
        <dbReference type="Proteomes" id="UP000515146"/>
    </source>
</evidence>
<name>A0A6P6Y236_DERPT</name>
<evidence type="ECO:0000256" key="3">
    <source>
        <dbReference type="ARBA" id="ARBA00022490"/>
    </source>
</evidence>